<evidence type="ECO:0000256" key="11">
    <source>
        <dbReference type="ARBA" id="ARBA00022989"/>
    </source>
</evidence>
<dbReference type="InterPro" id="IPR005467">
    <property type="entry name" value="His_kinase_dom"/>
</dbReference>
<evidence type="ECO:0000256" key="10">
    <source>
        <dbReference type="ARBA" id="ARBA00022840"/>
    </source>
</evidence>
<dbReference type="EMBL" id="BRXR01000001">
    <property type="protein sequence ID" value="GLC30421.1"/>
    <property type="molecule type" value="Genomic_DNA"/>
</dbReference>
<dbReference type="InterPro" id="IPR029151">
    <property type="entry name" value="Sensor-like_sf"/>
</dbReference>
<dbReference type="PROSITE" id="PS50112">
    <property type="entry name" value="PAS"/>
    <property type="match status" value="1"/>
</dbReference>
<dbReference type="Pfam" id="PF00672">
    <property type="entry name" value="HAMP"/>
    <property type="match status" value="1"/>
</dbReference>
<evidence type="ECO:0000259" key="15">
    <source>
        <dbReference type="PROSITE" id="PS50109"/>
    </source>
</evidence>
<accession>A0ABQ5N5K0</accession>
<keyword evidence="10" id="KW-0067">ATP-binding</keyword>
<keyword evidence="12" id="KW-0902">Two-component regulatory system</keyword>
<dbReference type="Gene3D" id="6.10.340.10">
    <property type="match status" value="1"/>
</dbReference>
<dbReference type="CDD" id="cd00082">
    <property type="entry name" value="HisKA"/>
    <property type="match status" value="1"/>
</dbReference>
<dbReference type="SUPFAM" id="SSF55874">
    <property type="entry name" value="ATPase domain of HSP90 chaperone/DNA topoisomerase II/histidine kinase"/>
    <property type="match status" value="1"/>
</dbReference>
<dbReference type="PRINTS" id="PR00344">
    <property type="entry name" value="BCTRLSENSOR"/>
</dbReference>
<keyword evidence="4" id="KW-1003">Cell membrane</keyword>
<name>A0ABQ5N5K0_9CLOT</name>
<dbReference type="CDD" id="cd00130">
    <property type="entry name" value="PAS"/>
    <property type="match status" value="1"/>
</dbReference>
<gene>
    <name evidence="19" type="ORF">bsdE14_18310</name>
</gene>
<dbReference type="PANTHER" id="PTHR43065:SF10">
    <property type="entry name" value="PEROXIDE STRESS-ACTIVATED HISTIDINE KINASE MAK3"/>
    <property type="match status" value="1"/>
</dbReference>
<dbReference type="InterPro" id="IPR000700">
    <property type="entry name" value="PAS-assoc_C"/>
</dbReference>
<evidence type="ECO:0000259" key="17">
    <source>
        <dbReference type="PROSITE" id="PS50113"/>
    </source>
</evidence>
<dbReference type="EC" id="2.7.13.3" evidence="3"/>
<evidence type="ECO:0000256" key="1">
    <source>
        <dbReference type="ARBA" id="ARBA00000085"/>
    </source>
</evidence>
<organism evidence="19 20">
    <name type="scientific">Clostridium omnivorum</name>
    <dbReference type="NCBI Taxonomy" id="1604902"/>
    <lineage>
        <taxon>Bacteria</taxon>
        <taxon>Bacillati</taxon>
        <taxon>Bacillota</taxon>
        <taxon>Clostridia</taxon>
        <taxon>Eubacteriales</taxon>
        <taxon>Clostridiaceae</taxon>
        <taxon>Clostridium</taxon>
    </lineage>
</organism>
<evidence type="ECO:0000256" key="8">
    <source>
        <dbReference type="ARBA" id="ARBA00022741"/>
    </source>
</evidence>
<dbReference type="InterPro" id="IPR003594">
    <property type="entry name" value="HATPase_dom"/>
</dbReference>
<sequence length="715" mass="80962">MNFKRNSMQMKLMTFFTILAGTLIISVGFLFFRSTKEAINISKEKEFITLAQETSNKIERYMFERYGDIQVMVNSPLLKTNNIGAAVKLDYLNSVREAYKAYDYIFITDEHGTIQVNSGELKSDEEYKRFLPEVLKGNSYVSDFTYSESSKSYVVYYAAPIVDDLKHIKGAVVERMNFNSIADIVKNVKLGEKGYAYLVSSKGEYIFSPFKGSDVIKNIDENKYGTFYIKHNNINYFSATYSIRKYDTQRDNWYVAVEEPVKEAYEVSYRLRSYTIIVLFISLFIVFILVTLMSKKITKPIKELLKETQSAAEGDIGQNINIDSRDEIGDLADSFNIMLNNLKSMMQQVLKVSGEAASMEQVRQYTEKFIDNVQSAIVTIDSSGKITSFNHQASYIFGIDAAMILHKNISDLDNENMKPIAELLRKGLEEDLIYIKHIIKIKNNRGIELPIMINTSLQKDESGKLLGVIGVFRSVEEVKQLEESVLRAKNLEALGSLSAGMAHEIRNPLTSIKGYAQFIKTELEVDSELYNDISVIISEVDRLNNIIDRFLAFAKPGDLNLEYCDINKIIGVVINLINRDNLMKNIALETELEKLPCTKADFDQIEQVLLNICINAIQAMPQGGTLSINTKYKKSYETIEIEIADTGEGISTENQDKIFEPFFTTKEKGTGLGLAICSRIVENHKGVIEVNSTSKAGTIFIIKLPVSNDEDKVRL</sequence>
<comment type="caution">
    <text evidence="19">The sequence shown here is derived from an EMBL/GenBank/DDBJ whole genome shotgun (WGS) entry which is preliminary data.</text>
</comment>
<dbReference type="Pfam" id="PF00512">
    <property type="entry name" value="HisKA"/>
    <property type="match status" value="1"/>
</dbReference>
<evidence type="ECO:0000256" key="9">
    <source>
        <dbReference type="ARBA" id="ARBA00022777"/>
    </source>
</evidence>
<feature type="domain" description="PAC" evidence="17">
    <location>
        <begin position="435"/>
        <end position="487"/>
    </location>
</feature>
<feature type="domain" description="Histidine kinase" evidence="15">
    <location>
        <begin position="500"/>
        <end position="708"/>
    </location>
</feature>
<dbReference type="PANTHER" id="PTHR43065">
    <property type="entry name" value="SENSOR HISTIDINE KINASE"/>
    <property type="match status" value="1"/>
</dbReference>
<dbReference type="PROSITE" id="PS50109">
    <property type="entry name" value="HIS_KIN"/>
    <property type="match status" value="1"/>
</dbReference>
<comment type="catalytic activity">
    <reaction evidence="1">
        <text>ATP + protein L-histidine = ADP + protein N-phospho-L-histidine.</text>
        <dbReference type="EC" id="2.7.13.3"/>
    </reaction>
</comment>
<feature type="transmembrane region" description="Helical" evidence="14">
    <location>
        <begin position="12"/>
        <end position="32"/>
    </location>
</feature>
<dbReference type="SUPFAM" id="SSF103190">
    <property type="entry name" value="Sensory domain-like"/>
    <property type="match status" value="1"/>
</dbReference>
<dbReference type="Gene3D" id="1.10.287.130">
    <property type="match status" value="1"/>
</dbReference>
<dbReference type="SUPFAM" id="SSF47384">
    <property type="entry name" value="Homodimeric domain of signal transducing histidine kinase"/>
    <property type="match status" value="1"/>
</dbReference>
<feature type="domain" description="HAMP" evidence="18">
    <location>
        <begin position="295"/>
        <end position="347"/>
    </location>
</feature>
<dbReference type="Gene3D" id="3.30.565.10">
    <property type="entry name" value="Histidine kinase-like ATPase, C-terminal domain"/>
    <property type="match status" value="1"/>
</dbReference>
<dbReference type="InterPro" id="IPR004358">
    <property type="entry name" value="Sig_transdc_His_kin-like_C"/>
</dbReference>
<protein>
    <recommendedName>
        <fullName evidence="3">histidine kinase</fullName>
        <ecNumber evidence="3">2.7.13.3</ecNumber>
    </recommendedName>
</protein>
<dbReference type="SUPFAM" id="SSF55785">
    <property type="entry name" value="PYP-like sensor domain (PAS domain)"/>
    <property type="match status" value="1"/>
</dbReference>
<reference evidence="19 20" key="1">
    <citation type="journal article" date="2024" name="Int. J. Syst. Evol. Microbiol.">
        <title>Clostridium omnivorum sp. nov., isolated from anoxic soil under the treatment of reductive soil disinfestation.</title>
        <authorList>
            <person name="Ueki A."/>
            <person name="Tonouchi A."/>
            <person name="Kaku N."/>
            <person name="Honma S."/>
            <person name="Ueki K."/>
        </authorList>
    </citation>
    <scope>NUCLEOTIDE SEQUENCE [LARGE SCALE GENOMIC DNA]</scope>
    <source>
        <strain evidence="19 20">E14</strain>
    </source>
</reference>
<dbReference type="InterPro" id="IPR033479">
    <property type="entry name" value="dCache_1"/>
</dbReference>
<feature type="domain" description="PAS" evidence="16">
    <location>
        <begin position="362"/>
        <end position="431"/>
    </location>
</feature>
<dbReference type="Pfam" id="PF02518">
    <property type="entry name" value="HATPase_c"/>
    <property type="match status" value="1"/>
</dbReference>
<evidence type="ECO:0000259" key="16">
    <source>
        <dbReference type="PROSITE" id="PS50112"/>
    </source>
</evidence>
<dbReference type="InterPro" id="IPR003661">
    <property type="entry name" value="HisK_dim/P_dom"/>
</dbReference>
<evidence type="ECO:0000313" key="20">
    <source>
        <dbReference type="Proteomes" id="UP001208567"/>
    </source>
</evidence>
<dbReference type="InterPro" id="IPR003660">
    <property type="entry name" value="HAMP_dom"/>
</dbReference>
<keyword evidence="9" id="KW-0418">Kinase</keyword>
<evidence type="ECO:0000256" key="3">
    <source>
        <dbReference type="ARBA" id="ARBA00012438"/>
    </source>
</evidence>
<dbReference type="Pfam" id="PF02743">
    <property type="entry name" value="dCache_1"/>
    <property type="match status" value="1"/>
</dbReference>
<keyword evidence="20" id="KW-1185">Reference proteome</keyword>
<feature type="transmembrane region" description="Helical" evidence="14">
    <location>
        <begin position="274"/>
        <end position="293"/>
    </location>
</feature>
<dbReference type="InterPro" id="IPR035965">
    <property type="entry name" value="PAS-like_dom_sf"/>
</dbReference>
<dbReference type="SUPFAM" id="SSF158472">
    <property type="entry name" value="HAMP domain-like"/>
    <property type="match status" value="1"/>
</dbReference>
<keyword evidence="6" id="KW-0808">Transferase</keyword>
<dbReference type="NCBIfam" id="TIGR00229">
    <property type="entry name" value="sensory_box"/>
    <property type="match status" value="1"/>
</dbReference>
<keyword evidence="11 14" id="KW-1133">Transmembrane helix</keyword>
<evidence type="ECO:0000256" key="6">
    <source>
        <dbReference type="ARBA" id="ARBA00022679"/>
    </source>
</evidence>
<evidence type="ECO:0000256" key="12">
    <source>
        <dbReference type="ARBA" id="ARBA00023012"/>
    </source>
</evidence>
<evidence type="ECO:0000259" key="18">
    <source>
        <dbReference type="PROSITE" id="PS50885"/>
    </source>
</evidence>
<dbReference type="Pfam" id="PF00989">
    <property type="entry name" value="PAS"/>
    <property type="match status" value="1"/>
</dbReference>
<evidence type="ECO:0000256" key="13">
    <source>
        <dbReference type="ARBA" id="ARBA00023136"/>
    </source>
</evidence>
<evidence type="ECO:0000256" key="7">
    <source>
        <dbReference type="ARBA" id="ARBA00022692"/>
    </source>
</evidence>
<comment type="subcellular location">
    <subcellularLocation>
        <location evidence="2">Cell membrane</location>
        <topology evidence="2">Multi-pass membrane protein</topology>
    </subcellularLocation>
</comment>
<dbReference type="PROSITE" id="PS50885">
    <property type="entry name" value="HAMP"/>
    <property type="match status" value="1"/>
</dbReference>
<dbReference type="CDD" id="cd18773">
    <property type="entry name" value="PDC1_HK_sensor"/>
    <property type="match status" value="1"/>
</dbReference>
<dbReference type="InterPro" id="IPR036890">
    <property type="entry name" value="HATPase_C_sf"/>
</dbReference>
<dbReference type="SMART" id="SM00304">
    <property type="entry name" value="HAMP"/>
    <property type="match status" value="1"/>
</dbReference>
<evidence type="ECO:0000256" key="2">
    <source>
        <dbReference type="ARBA" id="ARBA00004651"/>
    </source>
</evidence>
<dbReference type="CDD" id="cd06225">
    <property type="entry name" value="HAMP"/>
    <property type="match status" value="1"/>
</dbReference>
<evidence type="ECO:0000256" key="5">
    <source>
        <dbReference type="ARBA" id="ARBA00022553"/>
    </source>
</evidence>
<proteinExistence type="predicted"/>
<keyword evidence="5" id="KW-0597">Phosphoprotein</keyword>
<dbReference type="Proteomes" id="UP001208567">
    <property type="component" value="Unassembled WGS sequence"/>
</dbReference>
<dbReference type="PROSITE" id="PS50113">
    <property type="entry name" value="PAC"/>
    <property type="match status" value="1"/>
</dbReference>
<evidence type="ECO:0000313" key="19">
    <source>
        <dbReference type="EMBL" id="GLC30421.1"/>
    </source>
</evidence>
<evidence type="ECO:0000256" key="4">
    <source>
        <dbReference type="ARBA" id="ARBA00022475"/>
    </source>
</evidence>
<dbReference type="InterPro" id="IPR036097">
    <property type="entry name" value="HisK_dim/P_sf"/>
</dbReference>
<keyword evidence="7 14" id="KW-0812">Transmembrane</keyword>
<keyword evidence="13 14" id="KW-0472">Membrane</keyword>
<keyword evidence="8" id="KW-0547">Nucleotide-binding</keyword>
<evidence type="ECO:0000256" key="14">
    <source>
        <dbReference type="SAM" id="Phobius"/>
    </source>
</evidence>
<dbReference type="SMART" id="SM00387">
    <property type="entry name" value="HATPase_c"/>
    <property type="match status" value="1"/>
</dbReference>
<dbReference type="SMART" id="SM00388">
    <property type="entry name" value="HisKA"/>
    <property type="match status" value="1"/>
</dbReference>
<dbReference type="CDD" id="cd12912">
    <property type="entry name" value="PDC2_MCP_like"/>
    <property type="match status" value="1"/>
</dbReference>
<dbReference type="InterPro" id="IPR000014">
    <property type="entry name" value="PAS"/>
</dbReference>
<dbReference type="InterPro" id="IPR013767">
    <property type="entry name" value="PAS_fold"/>
</dbReference>
<dbReference type="Gene3D" id="3.30.450.20">
    <property type="entry name" value="PAS domain"/>
    <property type="match status" value="2"/>
</dbReference>